<dbReference type="Gene3D" id="3.30.420.40">
    <property type="match status" value="1"/>
</dbReference>
<dbReference type="Gene3D" id="3.30.420.150">
    <property type="entry name" value="Exopolyphosphatase. Domain 2"/>
    <property type="match status" value="1"/>
</dbReference>
<dbReference type="PANTHER" id="PTHR30005:SF0">
    <property type="entry name" value="RETROGRADE REGULATION PROTEIN 2"/>
    <property type="match status" value="1"/>
</dbReference>
<gene>
    <name evidence="2" type="ORF">A3K90_09895</name>
</gene>
<sequence length="312" mass="34275">MTERVSCIDIGTNTALLLIADLDPEKGTVEPVFHKQTIIRLGEHVDEMKIIDPEARQRLISCMRDYSALSGEHKSDRIIAVGTSALRDAKNRMEVTSETVRSTGIVIRCISGEEEAGLTFFGAVSGMQEVPDPFTVIDIGGGSTELSMGSVTGVTQSTSMDIGSVRLTERFFSTLPPSEEEFARAKEEVNRVLTGGVLPFFASREHVFGVAGTLTTLAQLAQGMREFNPEKVHGYQLRYDDVRRILELLKASSLEEIQSMGVPEGRADVITMGALILHQLMRLLGLGEIRVSGHGLRYGIALQELQNIRRKE</sequence>
<protein>
    <submittedName>
        <fullName evidence="2">Phosphatase</fullName>
    </submittedName>
</protein>
<evidence type="ECO:0000259" key="1">
    <source>
        <dbReference type="Pfam" id="PF02541"/>
    </source>
</evidence>
<dbReference type="InterPro" id="IPR050273">
    <property type="entry name" value="GppA/Ppx_hydrolase"/>
</dbReference>
<dbReference type="SUPFAM" id="SSF53067">
    <property type="entry name" value="Actin-like ATPase domain"/>
    <property type="match status" value="2"/>
</dbReference>
<evidence type="ECO:0000313" key="3">
    <source>
        <dbReference type="Proteomes" id="UP000076481"/>
    </source>
</evidence>
<dbReference type="CDD" id="cd24054">
    <property type="entry name" value="ASKHA_NBD_AaPPX-GppA_MtPPX2-like"/>
    <property type="match status" value="1"/>
</dbReference>
<organism evidence="2 3">
    <name type="scientific">Pelodictyon luteolum</name>
    <dbReference type="NCBI Taxonomy" id="1100"/>
    <lineage>
        <taxon>Bacteria</taxon>
        <taxon>Pseudomonadati</taxon>
        <taxon>Chlorobiota</taxon>
        <taxon>Chlorobiia</taxon>
        <taxon>Chlorobiales</taxon>
        <taxon>Chlorobiaceae</taxon>
        <taxon>Chlorobium/Pelodictyon group</taxon>
        <taxon>Pelodictyon</taxon>
    </lineage>
</organism>
<reference evidence="2 3" key="1">
    <citation type="submission" date="2016-03" db="EMBL/GenBank/DDBJ databases">
        <title>Speciation and ecological success in dimly lit waters: horizontal gene transfer in a green sulfur bacteria bloom unveiled by metagenomic assembly.</title>
        <authorList>
            <person name="Llorens-Mares T."/>
            <person name="Liu Z."/>
            <person name="Allen L.Z."/>
            <person name="Rusch D.B."/>
            <person name="Craig M.T."/>
            <person name="Dupont C.L."/>
            <person name="Bryant D.A."/>
            <person name="Casamayor E.O."/>
        </authorList>
    </citation>
    <scope>NUCLEOTIDE SEQUENCE [LARGE SCALE GENOMIC DNA]</scope>
    <source>
        <strain evidence="2">CIII</strain>
    </source>
</reference>
<dbReference type="Proteomes" id="UP000076481">
    <property type="component" value="Unassembled WGS sequence"/>
</dbReference>
<accession>A0A165M644</accession>
<dbReference type="InterPro" id="IPR043129">
    <property type="entry name" value="ATPase_NBD"/>
</dbReference>
<feature type="domain" description="Ppx/GppA phosphatase N-terminal" evidence="1">
    <location>
        <begin position="26"/>
        <end position="306"/>
    </location>
</feature>
<proteinExistence type="predicted"/>
<comment type="caution">
    <text evidence="2">The sequence shown here is derived from an EMBL/GenBank/DDBJ whole genome shotgun (WGS) entry which is preliminary data.</text>
</comment>
<dbReference type="EMBL" id="LVWG01000017">
    <property type="protein sequence ID" value="KZK74856.1"/>
    <property type="molecule type" value="Genomic_DNA"/>
</dbReference>
<dbReference type="GO" id="GO:0016462">
    <property type="term" value="F:pyrophosphatase activity"/>
    <property type="evidence" value="ECO:0007669"/>
    <property type="project" value="TreeGrafter"/>
</dbReference>
<name>A0A165M644_PELLU</name>
<dbReference type="PANTHER" id="PTHR30005">
    <property type="entry name" value="EXOPOLYPHOSPHATASE"/>
    <property type="match status" value="1"/>
</dbReference>
<dbReference type="Pfam" id="PF02541">
    <property type="entry name" value="Ppx-GppA"/>
    <property type="match status" value="1"/>
</dbReference>
<dbReference type="InterPro" id="IPR003695">
    <property type="entry name" value="Ppx_GppA_N"/>
</dbReference>
<evidence type="ECO:0000313" key="2">
    <source>
        <dbReference type="EMBL" id="KZK74856.1"/>
    </source>
</evidence>
<dbReference type="AlphaFoldDB" id="A0A165M644"/>
<dbReference type="RefSeq" id="WP_303681006.1">
    <property type="nucleotide sequence ID" value="NZ_LVWG01000017.1"/>
</dbReference>